<feature type="compositionally biased region" description="Low complexity" evidence="1">
    <location>
        <begin position="83"/>
        <end position="106"/>
    </location>
</feature>
<accession>A0A1Y5PIS1</accession>
<evidence type="ECO:0000256" key="1">
    <source>
        <dbReference type="SAM" id="MobiDB-lite"/>
    </source>
</evidence>
<proteinExistence type="predicted"/>
<feature type="region of interest" description="Disordered" evidence="1">
    <location>
        <begin position="83"/>
        <end position="112"/>
    </location>
</feature>
<name>A0A1Y5PIS1_9MYCO</name>
<organism evidence="2">
    <name type="scientific">uncultured Mycobacterium sp</name>
    <dbReference type="NCBI Taxonomy" id="171292"/>
    <lineage>
        <taxon>Bacteria</taxon>
        <taxon>Bacillati</taxon>
        <taxon>Actinomycetota</taxon>
        <taxon>Actinomycetes</taxon>
        <taxon>Mycobacteriales</taxon>
        <taxon>Mycobacteriaceae</taxon>
        <taxon>Mycobacterium</taxon>
        <taxon>environmental samples</taxon>
    </lineage>
</organism>
<protein>
    <submittedName>
        <fullName evidence="2">Uncharacterized protein</fullName>
    </submittedName>
</protein>
<reference evidence="2" key="1">
    <citation type="submission" date="2016-03" db="EMBL/GenBank/DDBJ databases">
        <authorList>
            <person name="Ploux O."/>
        </authorList>
    </citation>
    <scope>NUCLEOTIDE SEQUENCE</scope>
    <source>
        <strain evidence="2">UC10</strain>
    </source>
</reference>
<dbReference type="EMBL" id="FLQS01000056">
    <property type="protein sequence ID" value="SBS78636.1"/>
    <property type="molecule type" value="Genomic_DNA"/>
</dbReference>
<sequence length="112" mass="11132">MLTADVLTAGLTGASTGASFVAGALSTAADFFVPVVVRADTELDGRALARAGPACAVDFDDAPDGDVLLDVDDPFEAAEPVESAEATAGTEAIAAPTPSATAEAPIQVSIRR</sequence>
<dbReference type="AlphaFoldDB" id="A0A1Y5PIS1"/>
<gene>
    <name evidence="2" type="ORF">MHPYR_60124</name>
</gene>
<evidence type="ECO:0000313" key="2">
    <source>
        <dbReference type="EMBL" id="SBS78636.1"/>
    </source>
</evidence>